<dbReference type="EMBL" id="GBRH01214054">
    <property type="protein sequence ID" value="JAD83841.1"/>
    <property type="molecule type" value="Transcribed_RNA"/>
</dbReference>
<proteinExistence type="predicted"/>
<evidence type="ECO:0000256" key="1">
    <source>
        <dbReference type="SAM" id="MobiDB-lite"/>
    </source>
</evidence>
<reference evidence="2" key="2">
    <citation type="journal article" date="2015" name="Data Brief">
        <title>Shoot transcriptome of the giant reed, Arundo donax.</title>
        <authorList>
            <person name="Barrero R.A."/>
            <person name="Guerrero F.D."/>
            <person name="Moolhuijzen P."/>
            <person name="Goolsby J.A."/>
            <person name="Tidwell J."/>
            <person name="Bellgard S.E."/>
            <person name="Bellgard M.I."/>
        </authorList>
    </citation>
    <scope>NUCLEOTIDE SEQUENCE</scope>
    <source>
        <tissue evidence="2">Shoot tissue taken approximately 20 cm above the soil surface</tissue>
    </source>
</reference>
<organism evidence="2">
    <name type="scientific">Arundo donax</name>
    <name type="common">Giant reed</name>
    <name type="synonym">Donax arundinaceus</name>
    <dbReference type="NCBI Taxonomy" id="35708"/>
    <lineage>
        <taxon>Eukaryota</taxon>
        <taxon>Viridiplantae</taxon>
        <taxon>Streptophyta</taxon>
        <taxon>Embryophyta</taxon>
        <taxon>Tracheophyta</taxon>
        <taxon>Spermatophyta</taxon>
        <taxon>Magnoliopsida</taxon>
        <taxon>Liliopsida</taxon>
        <taxon>Poales</taxon>
        <taxon>Poaceae</taxon>
        <taxon>PACMAD clade</taxon>
        <taxon>Arundinoideae</taxon>
        <taxon>Arundineae</taxon>
        <taxon>Arundo</taxon>
    </lineage>
</organism>
<feature type="compositionally biased region" description="Low complexity" evidence="1">
    <location>
        <begin position="24"/>
        <end position="43"/>
    </location>
</feature>
<dbReference type="AlphaFoldDB" id="A0A0A9D7P0"/>
<feature type="region of interest" description="Disordered" evidence="1">
    <location>
        <begin position="1"/>
        <end position="43"/>
    </location>
</feature>
<protein>
    <submittedName>
        <fullName evidence="2">Uncharacterized protein</fullName>
    </submittedName>
</protein>
<sequence>MWWTCPPGTPPTRRACSRTPSCASTSSRWHAPPSSSPSSARPCRAARRPFYRTLSPDFFLFFCPIGRRSMDPSSVRGSRF</sequence>
<name>A0A0A9D7P0_ARUDO</name>
<accession>A0A0A9D7P0</accession>
<reference evidence="2" key="1">
    <citation type="submission" date="2014-09" db="EMBL/GenBank/DDBJ databases">
        <authorList>
            <person name="Magalhaes I.L.F."/>
            <person name="Oliveira U."/>
            <person name="Santos F.R."/>
            <person name="Vidigal T.H.D.A."/>
            <person name="Brescovit A.D."/>
            <person name="Santos A.J."/>
        </authorList>
    </citation>
    <scope>NUCLEOTIDE SEQUENCE</scope>
    <source>
        <tissue evidence="2">Shoot tissue taken approximately 20 cm above the soil surface</tissue>
    </source>
</reference>
<evidence type="ECO:0000313" key="2">
    <source>
        <dbReference type="EMBL" id="JAD83841.1"/>
    </source>
</evidence>